<organism evidence="7 8">
    <name type="scientific">Cavenderia fasciculata</name>
    <name type="common">Slime mold</name>
    <name type="synonym">Dictyostelium fasciculatum</name>
    <dbReference type="NCBI Taxonomy" id="261658"/>
    <lineage>
        <taxon>Eukaryota</taxon>
        <taxon>Amoebozoa</taxon>
        <taxon>Evosea</taxon>
        <taxon>Eumycetozoa</taxon>
        <taxon>Dictyostelia</taxon>
        <taxon>Acytosteliales</taxon>
        <taxon>Cavenderiaceae</taxon>
        <taxon>Cavenderia</taxon>
    </lineage>
</organism>
<protein>
    <recommendedName>
        <fullName evidence="6">Plus3 domain-containing protein</fullName>
    </recommendedName>
</protein>
<dbReference type="PANTHER" id="PTHR13115">
    <property type="entry name" value="RNA POLYMERASE-ASSOCIATED PROTEIN RTF1 HOMOLOG"/>
    <property type="match status" value="1"/>
</dbReference>
<dbReference type="GO" id="GO:1990269">
    <property type="term" value="F:RNA polymerase II C-terminal domain phosphoserine binding"/>
    <property type="evidence" value="ECO:0007669"/>
    <property type="project" value="TreeGrafter"/>
</dbReference>
<dbReference type="PROSITE" id="PS51360">
    <property type="entry name" value="PLUS3"/>
    <property type="match status" value="1"/>
</dbReference>
<proteinExistence type="predicted"/>
<feature type="compositionally biased region" description="Basic residues" evidence="5">
    <location>
        <begin position="571"/>
        <end position="580"/>
    </location>
</feature>
<dbReference type="SUPFAM" id="SSF159042">
    <property type="entry name" value="Plus3-like"/>
    <property type="match status" value="1"/>
</dbReference>
<evidence type="ECO:0000256" key="2">
    <source>
        <dbReference type="ARBA" id="ARBA00023015"/>
    </source>
</evidence>
<keyword evidence="3" id="KW-0804">Transcription</keyword>
<gene>
    <name evidence="7" type="ORF">DFA_05229</name>
</gene>
<dbReference type="Gene3D" id="3.90.70.200">
    <property type="entry name" value="Plus-3 domain"/>
    <property type="match status" value="1"/>
</dbReference>
<feature type="compositionally biased region" description="Low complexity" evidence="5">
    <location>
        <begin position="150"/>
        <end position="166"/>
    </location>
</feature>
<evidence type="ECO:0000259" key="6">
    <source>
        <dbReference type="PROSITE" id="PS51360"/>
    </source>
</evidence>
<feature type="compositionally biased region" description="Acidic residues" evidence="5">
    <location>
        <begin position="77"/>
        <end position="99"/>
    </location>
</feature>
<feature type="compositionally biased region" description="Basic and acidic residues" evidence="5">
    <location>
        <begin position="167"/>
        <end position="243"/>
    </location>
</feature>
<dbReference type="GO" id="GO:0003677">
    <property type="term" value="F:DNA binding"/>
    <property type="evidence" value="ECO:0007669"/>
    <property type="project" value="InterPro"/>
</dbReference>
<keyword evidence="4" id="KW-0539">Nucleus</keyword>
<feature type="region of interest" description="Disordered" evidence="5">
    <location>
        <begin position="1"/>
        <end position="101"/>
    </location>
</feature>
<evidence type="ECO:0000256" key="3">
    <source>
        <dbReference type="ARBA" id="ARBA00023163"/>
    </source>
</evidence>
<comment type="subcellular location">
    <subcellularLocation>
        <location evidence="1">Nucleus</location>
    </subcellularLocation>
</comment>
<dbReference type="STRING" id="1054147.F4PNP6"/>
<evidence type="ECO:0000313" key="8">
    <source>
        <dbReference type="Proteomes" id="UP000007797"/>
    </source>
</evidence>
<dbReference type="SMART" id="SM00719">
    <property type="entry name" value="Plus3"/>
    <property type="match status" value="1"/>
</dbReference>
<dbReference type="GeneID" id="14875417"/>
<name>F4PNP6_CACFS</name>
<evidence type="ECO:0000256" key="1">
    <source>
        <dbReference type="ARBA" id="ARBA00004123"/>
    </source>
</evidence>
<keyword evidence="2" id="KW-0805">Transcription regulation</keyword>
<dbReference type="GO" id="GO:0016593">
    <property type="term" value="C:Cdc73/Paf1 complex"/>
    <property type="evidence" value="ECO:0007669"/>
    <property type="project" value="TreeGrafter"/>
</dbReference>
<dbReference type="Pfam" id="PF03126">
    <property type="entry name" value="Plus-3"/>
    <property type="match status" value="1"/>
</dbReference>
<evidence type="ECO:0000256" key="4">
    <source>
        <dbReference type="ARBA" id="ARBA00023242"/>
    </source>
</evidence>
<dbReference type="KEGG" id="dfa:DFA_05229"/>
<dbReference type="RefSeq" id="XP_004360950.1">
    <property type="nucleotide sequence ID" value="XM_004360893.1"/>
</dbReference>
<sequence>MAKTKKKQDSSDEEMDLDEELLAVTNKKSSSSSKRKDNDSDESDREKSKKKKKTSSSSSSSSSSRKSSSSSKKKEESEDEEDEEIFNDGYDEDMYENEEDRLKLSMMTQLDREEIIATRYERRKQLLERFEQRKTMNQMEKKDNKDKSSSRSSAATSSSSSSSSRSTRADKTDQALKDMMKKRDKAQRSRDEEREKEREKERDRERETSRRDSEKSREKERDKEREREKEQREKEREREREKEIEREIHKQISALDIQTLNQVRLSRNMLLKWVDQPYFEKLTPGFLVRVVIGQHLNSPVYRIGQIESIRAGTKLYKVETKETDKILVLTYAGVSKEFFIDNVSNNTITPAEHEKWITDMVRARQKLPTLESIQVKIGDIQKAADYIYTDDDIEKRAQERAKHGKIPVNIAFAKAKLIMERDSLEPGSDQYTEVSLKIEEFNRIQADIKQQKQDEDIMVKINKKNKDFNFHQQQNQTITDTVSNEFDPFARRKTRANAVVAGVLNAPISPQPSTAAPSSADKLKEAAAAAAAASRSTPSKLKQMQEMTLQEIHQSIDLHIHIPDNVSKVQPLKKKRPLKLTHRDLLNNNNNNDRYQKNSMSVEDYIRMSKK</sequence>
<dbReference type="OMA" id="ISGCYAR"/>
<feature type="compositionally biased region" description="Acidic residues" evidence="5">
    <location>
        <begin position="11"/>
        <end position="21"/>
    </location>
</feature>
<feature type="compositionally biased region" description="Basic and acidic residues" evidence="5">
    <location>
        <begin position="129"/>
        <end position="149"/>
    </location>
</feature>
<keyword evidence="8" id="KW-1185">Reference proteome</keyword>
<dbReference type="OrthoDB" id="20033at2759"/>
<accession>F4PNP6</accession>
<feature type="region of interest" description="Disordered" evidence="5">
    <location>
        <begin position="129"/>
        <end position="243"/>
    </location>
</feature>
<dbReference type="EMBL" id="GL883008">
    <property type="protein sequence ID" value="EGG23099.1"/>
    <property type="molecule type" value="Genomic_DNA"/>
</dbReference>
<dbReference type="InterPro" id="IPR036128">
    <property type="entry name" value="Plus3-like_sf"/>
</dbReference>
<evidence type="ECO:0000313" key="7">
    <source>
        <dbReference type="EMBL" id="EGG23099.1"/>
    </source>
</evidence>
<dbReference type="PANTHER" id="PTHR13115:SF8">
    <property type="entry name" value="RNA POLYMERASE-ASSOCIATED PROTEIN RTF1 HOMOLOG"/>
    <property type="match status" value="1"/>
</dbReference>
<dbReference type="InterPro" id="IPR004343">
    <property type="entry name" value="Plus-3_dom"/>
</dbReference>
<dbReference type="Proteomes" id="UP000007797">
    <property type="component" value="Unassembled WGS sequence"/>
</dbReference>
<evidence type="ECO:0000256" key="5">
    <source>
        <dbReference type="SAM" id="MobiDB-lite"/>
    </source>
</evidence>
<dbReference type="AlphaFoldDB" id="F4PNP6"/>
<feature type="compositionally biased region" description="Low complexity" evidence="5">
    <location>
        <begin position="55"/>
        <end position="70"/>
    </location>
</feature>
<feature type="domain" description="Plus3" evidence="6">
    <location>
        <begin position="254"/>
        <end position="385"/>
    </location>
</feature>
<reference evidence="8" key="1">
    <citation type="journal article" date="2011" name="Genome Res.">
        <title>Phylogeny-wide analysis of social amoeba genomes highlights ancient origins for complex intercellular communication.</title>
        <authorList>
            <person name="Heidel A.J."/>
            <person name="Lawal H.M."/>
            <person name="Felder M."/>
            <person name="Schilde C."/>
            <person name="Helps N.R."/>
            <person name="Tunggal B."/>
            <person name="Rivero F."/>
            <person name="John U."/>
            <person name="Schleicher M."/>
            <person name="Eichinger L."/>
            <person name="Platzer M."/>
            <person name="Noegel A.A."/>
            <person name="Schaap P."/>
            <person name="Gloeckner G."/>
        </authorList>
    </citation>
    <scope>NUCLEOTIDE SEQUENCE [LARGE SCALE GENOMIC DNA]</scope>
    <source>
        <strain evidence="8">SH3</strain>
    </source>
</reference>
<feature type="region of interest" description="Disordered" evidence="5">
    <location>
        <begin position="568"/>
        <end position="611"/>
    </location>
</feature>